<dbReference type="PANTHER" id="PTHR34039">
    <property type="entry name" value="UPF0102 PROTEIN YRAN"/>
    <property type="match status" value="1"/>
</dbReference>
<dbReference type="InterPro" id="IPR011335">
    <property type="entry name" value="Restrct_endonuc-II-like"/>
</dbReference>
<dbReference type="GO" id="GO:0003676">
    <property type="term" value="F:nucleic acid binding"/>
    <property type="evidence" value="ECO:0007669"/>
    <property type="project" value="InterPro"/>
</dbReference>
<protein>
    <submittedName>
        <fullName evidence="3">Putative endonuclease</fullName>
    </submittedName>
</protein>
<dbReference type="AlphaFoldDB" id="A0A1H2YTE7"/>
<dbReference type="SUPFAM" id="SSF52980">
    <property type="entry name" value="Restriction endonuclease-like"/>
    <property type="match status" value="1"/>
</dbReference>
<dbReference type="PANTHER" id="PTHR34039:SF1">
    <property type="entry name" value="UPF0102 PROTEIN YRAN"/>
    <property type="match status" value="1"/>
</dbReference>
<evidence type="ECO:0000256" key="2">
    <source>
        <dbReference type="SAM" id="MobiDB-lite"/>
    </source>
</evidence>
<dbReference type="InterPro" id="IPR003509">
    <property type="entry name" value="UPF0102_YraN-like"/>
</dbReference>
<dbReference type="InterPro" id="IPR011856">
    <property type="entry name" value="tRNA_endonuc-like_dom_sf"/>
</dbReference>
<keyword evidence="4" id="KW-1185">Reference proteome</keyword>
<dbReference type="GO" id="GO:0004519">
    <property type="term" value="F:endonuclease activity"/>
    <property type="evidence" value="ECO:0007669"/>
    <property type="project" value="UniProtKB-KW"/>
</dbReference>
<accession>A0A1H2YTE7</accession>
<comment type="similarity">
    <text evidence="1">Belongs to the UPF0102 family.</text>
</comment>
<dbReference type="EMBL" id="FNMZ01000003">
    <property type="protein sequence ID" value="SDX08460.1"/>
    <property type="molecule type" value="Genomic_DNA"/>
</dbReference>
<feature type="region of interest" description="Disordered" evidence="2">
    <location>
        <begin position="1"/>
        <end position="34"/>
    </location>
</feature>
<dbReference type="STRING" id="356660.SAMN05444336_103252"/>
<feature type="compositionally biased region" description="Low complexity" evidence="2">
    <location>
        <begin position="8"/>
        <end position="18"/>
    </location>
</feature>
<evidence type="ECO:0000313" key="3">
    <source>
        <dbReference type="EMBL" id="SDX08460.1"/>
    </source>
</evidence>
<dbReference type="Pfam" id="PF02021">
    <property type="entry name" value="UPF0102"/>
    <property type="match status" value="1"/>
</dbReference>
<dbReference type="Proteomes" id="UP000199118">
    <property type="component" value="Unassembled WGS sequence"/>
</dbReference>
<gene>
    <name evidence="3" type="ORF">SAMN05444336_103252</name>
</gene>
<name>A0A1H2YTE7_9RHOB</name>
<keyword evidence="3" id="KW-0378">Hydrolase</keyword>
<reference evidence="3 4" key="1">
    <citation type="submission" date="2016-10" db="EMBL/GenBank/DDBJ databases">
        <authorList>
            <person name="de Groot N.N."/>
        </authorList>
    </citation>
    <scope>NUCLEOTIDE SEQUENCE [LARGE SCALE GENOMIC DNA]</scope>
    <source>
        <strain evidence="3 4">DSM 17890</strain>
    </source>
</reference>
<proteinExistence type="inferred from homology"/>
<sequence>MQLALDFSAPRPASRPASRPTPPPAPLQASLPTGMDRRRLVGRRSLHRGAAAETQALRRYLARGWRLEARNWRAERVHGGGELDLILWRDGWYAFVEVKARRSLDEAAGAVTPAQFRRLDLASQRFLNLRGADFADRRFDLAICDQWGRMEILENAFA</sequence>
<keyword evidence="3" id="KW-0540">Nuclease</keyword>
<dbReference type="Gene3D" id="3.40.1350.10">
    <property type="match status" value="1"/>
</dbReference>
<evidence type="ECO:0000313" key="4">
    <source>
        <dbReference type="Proteomes" id="UP000199118"/>
    </source>
</evidence>
<evidence type="ECO:0000256" key="1">
    <source>
        <dbReference type="ARBA" id="ARBA00006738"/>
    </source>
</evidence>
<dbReference type="OrthoDB" id="9812968at2"/>
<organism evidence="3 4">
    <name type="scientific">Albimonas donghaensis</name>
    <dbReference type="NCBI Taxonomy" id="356660"/>
    <lineage>
        <taxon>Bacteria</taxon>
        <taxon>Pseudomonadati</taxon>
        <taxon>Pseudomonadota</taxon>
        <taxon>Alphaproteobacteria</taxon>
        <taxon>Rhodobacterales</taxon>
        <taxon>Paracoccaceae</taxon>
        <taxon>Albimonas</taxon>
    </lineage>
</organism>
<dbReference type="RefSeq" id="WP_092681537.1">
    <property type="nucleotide sequence ID" value="NZ_FNMZ01000003.1"/>
</dbReference>
<keyword evidence="3" id="KW-0255">Endonuclease</keyword>